<dbReference type="Proteomes" id="UP001153331">
    <property type="component" value="Unassembled WGS sequence"/>
</dbReference>
<accession>A0ACC2IRH1</accession>
<comment type="caution">
    <text evidence="1">The sequence shown here is derived from an EMBL/GenBank/DDBJ whole genome shotgun (WGS) entry which is preliminary data.</text>
</comment>
<sequence>MPMPFGRETWIWYICAIGMIIARLIARRILFRSVKDLQLDDWIMGVFVFTCYTALMVVSNRWYKAGSNLAPPDFDFSALDDHDFSQRIYGSKMMIVTEQMQISVIWSCKACLLIMYYRITRTALRSEHIAIRILIAYVALGYVVMQVLYFAVWCRPFSAYYAVPTSSTQCNTLLHHRIAKAVFNISSDMVMLSIGLQMLIRSKLPWKRKLILCGIFSLGIFVIAAAALSSYYSFAHPYGEEWMFWYIREASMAIIVANMPFTWTLLREMFEVGDFDENAQPWTFHPHARTSINTHRTHDTASSGRGVRSQESGIASHGSRGTQSMTMVGSPSLNREMGESPAKSLALDDGDRDLEIQADLGHVADSIFHKQTVPQRAKLSCQTISVTPPRPRQKVNNRNPYFFWTFWHSNADNGIAMSTEEITPPNQDPGSDAGYDRDAIVASITRYYELLSKMVSIKPKEIAYAPEGGRGDDIIPVEKLRRLGFTDRAIDFVRHVPFVHSERPVHQGTQTLYYYRDYFRYPEEEYDLVEPMMVEMWPMPEQRIPEGFVPLSNPLHGSPFAWWWILDTNTGELTAHGPYLMRPSEEVPEDEQWRSSRPVPATDYFDGLCEDLKALRLLPVPDVPSSLGWEIWLAFEPFKDNGGWGQVGFTIPSLQT</sequence>
<organism evidence="1 2">
    <name type="scientific">Boeremia exigua</name>
    <dbReference type="NCBI Taxonomy" id="749465"/>
    <lineage>
        <taxon>Eukaryota</taxon>
        <taxon>Fungi</taxon>
        <taxon>Dikarya</taxon>
        <taxon>Ascomycota</taxon>
        <taxon>Pezizomycotina</taxon>
        <taxon>Dothideomycetes</taxon>
        <taxon>Pleosporomycetidae</taxon>
        <taxon>Pleosporales</taxon>
        <taxon>Pleosporineae</taxon>
        <taxon>Didymellaceae</taxon>
        <taxon>Boeremia</taxon>
    </lineage>
</organism>
<reference evidence="1" key="1">
    <citation type="submission" date="2022-11" db="EMBL/GenBank/DDBJ databases">
        <title>Genome Sequence of Boeremia exigua.</title>
        <authorList>
            <person name="Buettner E."/>
        </authorList>
    </citation>
    <scope>NUCLEOTIDE SEQUENCE</scope>
    <source>
        <strain evidence="1">CU02</strain>
    </source>
</reference>
<protein>
    <submittedName>
        <fullName evidence="1">Uncharacterized protein</fullName>
    </submittedName>
</protein>
<proteinExistence type="predicted"/>
<dbReference type="EMBL" id="JAPHNI010000040">
    <property type="protein sequence ID" value="KAJ8117810.1"/>
    <property type="molecule type" value="Genomic_DNA"/>
</dbReference>
<keyword evidence="2" id="KW-1185">Reference proteome</keyword>
<name>A0ACC2IRH1_9PLEO</name>
<evidence type="ECO:0000313" key="1">
    <source>
        <dbReference type="EMBL" id="KAJ8117810.1"/>
    </source>
</evidence>
<evidence type="ECO:0000313" key="2">
    <source>
        <dbReference type="Proteomes" id="UP001153331"/>
    </source>
</evidence>
<gene>
    <name evidence="1" type="ORF">OPT61_g1087</name>
</gene>